<dbReference type="AlphaFoldDB" id="A0A1X6PI79"/>
<dbReference type="EMBL" id="KV918771">
    <property type="protein sequence ID" value="OSX80594.1"/>
    <property type="molecule type" value="Genomic_DNA"/>
</dbReference>
<name>A0A1X6PI79_PORUM</name>
<protein>
    <submittedName>
        <fullName evidence="2">Uncharacterized protein</fullName>
    </submittedName>
</protein>
<reference evidence="2 3" key="1">
    <citation type="submission" date="2017-03" db="EMBL/GenBank/DDBJ databases">
        <title>WGS assembly of Porphyra umbilicalis.</title>
        <authorList>
            <person name="Brawley S.H."/>
            <person name="Blouin N.A."/>
            <person name="Ficko-Blean E."/>
            <person name="Wheeler G.L."/>
            <person name="Lohr M."/>
            <person name="Goodson H.V."/>
            <person name="Jenkins J.W."/>
            <person name="Blaby-Haas C.E."/>
            <person name="Helliwell K.E."/>
            <person name="Chan C."/>
            <person name="Marriage T."/>
            <person name="Bhattacharya D."/>
            <person name="Klein A.S."/>
            <person name="Badis Y."/>
            <person name="Brodie J."/>
            <person name="Cao Y."/>
            <person name="Collen J."/>
            <person name="Dittami S.M."/>
            <person name="Gachon C.M."/>
            <person name="Green B.R."/>
            <person name="Karpowicz S."/>
            <person name="Kim J.W."/>
            <person name="Kudahl U."/>
            <person name="Lin S."/>
            <person name="Michel G."/>
            <person name="Mittag M."/>
            <person name="Olson B.J."/>
            <person name="Pangilinan J."/>
            <person name="Peng Y."/>
            <person name="Qiu H."/>
            <person name="Shu S."/>
            <person name="Singer J.T."/>
            <person name="Smith A.G."/>
            <person name="Sprecher B.N."/>
            <person name="Wagner V."/>
            <person name="Wang W."/>
            <person name="Wang Z.-Y."/>
            <person name="Yan J."/>
            <person name="Yarish C."/>
            <person name="Zoeuner-Riek S."/>
            <person name="Zhuang Y."/>
            <person name="Zou Y."/>
            <person name="Lindquist E.A."/>
            <person name="Grimwood J."/>
            <person name="Barry K."/>
            <person name="Rokhsar D.S."/>
            <person name="Schmutz J."/>
            <person name="Stiller J.W."/>
            <person name="Grossman A.R."/>
            <person name="Prochnik S.E."/>
        </authorList>
    </citation>
    <scope>NUCLEOTIDE SEQUENCE [LARGE SCALE GENOMIC DNA]</scope>
    <source>
        <strain evidence="2">4086291</strain>
    </source>
</reference>
<dbReference type="Proteomes" id="UP000218209">
    <property type="component" value="Unassembled WGS sequence"/>
</dbReference>
<organism evidence="2 3">
    <name type="scientific">Porphyra umbilicalis</name>
    <name type="common">Purple laver</name>
    <name type="synonym">Red alga</name>
    <dbReference type="NCBI Taxonomy" id="2786"/>
    <lineage>
        <taxon>Eukaryota</taxon>
        <taxon>Rhodophyta</taxon>
        <taxon>Bangiophyceae</taxon>
        <taxon>Bangiales</taxon>
        <taxon>Bangiaceae</taxon>
        <taxon>Porphyra</taxon>
    </lineage>
</organism>
<proteinExistence type="predicted"/>
<evidence type="ECO:0000256" key="1">
    <source>
        <dbReference type="SAM" id="MobiDB-lite"/>
    </source>
</evidence>
<sequence>MDVPPGWQTSGGRWRLGDCGECTALAERIARLLSRLDTAPQGLADAKGVSSVLAADSTGGAAAVAAVAASASEDPPTPPSPPKSSGGGGWGLRSIFTLRRSLTMTGVGVSASAAEEKERLREEVGVLKAAAAWLNYSLVARQRA</sequence>
<evidence type="ECO:0000313" key="2">
    <source>
        <dbReference type="EMBL" id="OSX80594.1"/>
    </source>
</evidence>
<evidence type="ECO:0000313" key="3">
    <source>
        <dbReference type="Proteomes" id="UP000218209"/>
    </source>
</evidence>
<keyword evidence="3" id="KW-1185">Reference proteome</keyword>
<accession>A0A1X6PI79</accession>
<gene>
    <name evidence="2" type="ORF">BU14_0048s0009</name>
</gene>
<feature type="region of interest" description="Disordered" evidence="1">
    <location>
        <begin position="66"/>
        <end position="92"/>
    </location>
</feature>